<dbReference type="SUPFAM" id="SSF48371">
    <property type="entry name" value="ARM repeat"/>
    <property type="match status" value="1"/>
</dbReference>
<reference evidence="2" key="1">
    <citation type="journal article" date="2014" name="Genome Biol. Evol.">
        <title>Pangenome evidence for extensive interdomain horizontal transfer affecting lineage core and shell genes in uncultured planktonic thaumarchaeota and euryarchaeota.</title>
        <authorList>
            <person name="Deschamps P."/>
            <person name="Zivanovic Y."/>
            <person name="Moreira D."/>
            <person name="Rodriguez-Valera F."/>
            <person name="Lopez-Garcia P."/>
        </authorList>
    </citation>
    <scope>NUCLEOTIDE SEQUENCE</scope>
</reference>
<evidence type="ECO:0000256" key="1">
    <source>
        <dbReference type="SAM" id="MobiDB-lite"/>
    </source>
</evidence>
<name>A0A075HEK3_9EURY</name>
<evidence type="ECO:0000313" key="2">
    <source>
        <dbReference type="EMBL" id="AIF13610.1"/>
    </source>
</evidence>
<dbReference type="Gene3D" id="1.25.10.10">
    <property type="entry name" value="Leucine-rich Repeat Variant"/>
    <property type="match status" value="1"/>
</dbReference>
<evidence type="ECO:0008006" key="3">
    <source>
        <dbReference type="Google" id="ProtNLM"/>
    </source>
</evidence>
<feature type="region of interest" description="Disordered" evidence="1">
    <location>
        <begin position="97"/>
        <end position="174"/>
    </location>
</feature>
<feature type="compositionally biased region" description="Polar residues" evidence="1">
    <location>
        <begin position="132"/>
        <end position="156"/>
    </location>
</feature>
<feature type="compositionally biased region" description="Basic and acidic residues" evidence="1">
    <location>
        <begin position="585"/>
        <end position="599"/>
    </location>
</feature>
<dbReference type="InterPro" id="IPR011989">
    <property type="entry name" value="ARM-like"/>
</dbReference>
<organism evidence="2">
    <name type="scientific">uncultured marine group II/III euryarchaeote KM3_63_C06</name>
    <dbReference type="NCBI Taxonomy" id="1456475"/>
    <lineage>
        <taxon>Archaea</taxon>
        <taxon>Methanobacteriati</taxon>
        <taxon>Methanobacteriota</taxon>
        <taxon>environmental samples</taxon>
    </lineage>
</organism>
<sequence>MAEVTSCMSTPCSLATRARAIHRVTGPNARRFLCALRMTSLLARAELSAIITIKPGMEPSARSGGRLLGVGSEILGMGLGLSGASVTGSRTVGVIGDSLSTGIPSSLRREGRQPNGGRDRSTPMGGDILPSDSVSQPLSMSTVTTSLASSGVNHWSSNDHMRDSSPLVVTPPDSPSRLMCRRWHTSDRCSSSMSLAVLSEGRRLMLASLAPSMQALHSRGTAICAGRVGMARDYVARNPRTWKTISSSRPNTDVDIRAMLPPDGAWQRIPVHEILPLARGDSDGLQLTRELGGGFARRVDAIQALHRVMQSQVDDAHGVLLEALDEDDAGIRTAALRILPVFAIKRHDGLLQCLSDRLLDEDAEVERAARDCLLKAAPVFPSGCEEILRRELRNQSRDRRGNAFEALRLTAQSWPEAGCLHLDELIREEDADLRRRGSRILRTIASNAGATGWDLIGWSLEDEDAQVRRNASGTLVTLANNEPAIATIFIEAAMLDEDAGVRKSVIRALKKLDMQSPRVNKMVVDGARSRDYNLRKACIDHLPIIMSGGALREAASELLRQETRSDLRKKLGALSRDVEIDGTEDEKNRFLAPVDRVEPLIDEVDAPRSGDPPGKGEHDKQRSGRPHTEERA</sequence>
<dbReference type="EMBL" id="KF900978">
    <property type="protein sequence ID" value="AIF13610.1"/>
    <property type="molecule type" value="Genomic_DNA"/>
</dbReference>
<dbReference type="AlphaFoldDB" id="A0A075HEK3"/>
<feature type="compositionally biased region" description="Basic and acidic residues" evidence="1">
    <location>
        <begin position="614"/>
        <end position="632"/>
    </location>
</feature>
<feature type="region of interest" description="Disordered" evidence="1">
    <location>
        <begin position="584"/>
        <end position="632"/>
    </location>
</feature>
<dbReference type="InterPro" id="IPR016024">
    <property type="entry name" value="ARM-type_fold"/>
</dbReference>
<feature type="compositionally biased region" description="Basic and acidic residues" evidence="1">
    <location>
        <begin position="107"/>
        <end position="121"/>
    </location>
</feature>
<proteinExistence type="predicted"/>
<protein>
    <recommendedName>
        <fullName evidence="3">HEAT repeat domain-containing protein</fullName>
    </recommendedName>
</protein>
<accession>A0A075HEK3</accession>